<keyword evidence="3" id="KW-1185">Reference proteome</keyword>
<protein>
    <submittedName>
        <fullName evidence="2">Uncharacterized protein</fullName>
    </submittedName>
</protein>
<gene>
    <name evidence="2" type="ORF">G5714_017350</name>
</gene>
<dbReference type="Proteomes" id="UP000579812">
    <property type="component" value="Unassembled WGS sequence"/>
</dbReference>
<evidence type="ECO:0000313" key="3">
    <source>
        <dbReference type="Proteomes" id="UP000579812"/>
    </source>
</evidence>
<dbReference type="EMBL" id="JAAMOB010000017">
    <property type="protein sequence ID" value="KAF4102550.1"/>
    <property type="molecule type" value="Genomic_DNA"/>
</dbReference>
<dbReference type="AlphaFoldDB" id="A0A7J6C5Q8"/>
<evidence type="ECO:0000256" key="1">
    <source>
        <dbReference type="SAM" id="MobiDB-lite"/>
    </source>
</evidence>
<name>A0A7J6C5Q8_9TELE</name>
<feature type="region of interest" description="Disordered" evidence="1">
    <location>
        <begin position="15"/>
        <end position="37"/>
    </location>
</feature>
<accession>A0A7J6C5Q8</accession>
<proteinExistence type="predicted"/>
<sequence>MAAGEELRAVRMLKAAQAGSAERKQHNGAGESNGEQSVFSQIDLLTAQLMSEHEAQNEIIDLTDECSACFEKPGPSFSDNARSPLKKKKRNVACIIPNLRRFA</sequence>
<comment type="caution">
    <text evidence="2">The sequence shown here is derived from an EMBL/GenBank/DDBJ whole genome shotgun (WGS) entry which is preliminary data.</text>
</comment>
<evidence type="ECO:0000313" key="2">
    <source>
        <dbReference type="EMBL" id="KAF4102550.1"/>
    </source>
</evidence>
<reference evidence="2 3" key="1">
    <citation type="submission" date="2020-04" db="EMBL/GenBank/DDBJ databases">
        <title>Chromosome-level genome assembly of a cyprinid fish Onychostoma macrolepis by integration of Nanopore Sequencing, Bionano and Hi-C technology.</title>
        <authorList>
            <person name="Wang D."/>
        </authorList>
    </citation>
    <scope>NUCLEOTIDE SEQUENCE [LARGE SCALE GENOMIC DNA]</scope>
    <source>
        <strain evidence="2">SWU-2019</strain>
        <tissue evidence="2">Muscle</tissue>
    </source>
</reference>
<organism evidence="2 3">
    <name type="scientific">Onychostoma macrolepis</name>
    <dbReference type="NCBI Taxonomy" id="369639"/>
    <lineage>
        <taxon>Eukaryota</taxon>
        <taxon>Metazoa</taxon>
        <taxon>Chordata</taxon>
        <taxon>Craniata</taxon>
        <taxon>Vertebrata</taxon>
        <taxon>Euteleostomi</taxon>
        <taxon>Actinopterygii</taxon>
        <taxon>Neopterygii</taxon>
        <taxon>Teleostei</taxon>
        <taxon>Ostariophysi</taxon>
        <taxon>Cypriniformes</taxon>
        <taxon>Cyprinidae</taxon>
        <taxon>Acrossocheilinae</taxon>
        <taxon>Onychostoma</taxon>
    </lineage>
</organism>